<dbReference type="Pfam" id="PF02771">
    <property type="entry name" value="Acyl-CoA_dh_N"/>
    <property type="match status" value="1"/>
</dbReference>
<evidence type="ECO:0000256" key="1">
    <source>
        <dbReference type="ARBA" id="ARBA00001974"/>
    </source>
</evidence>
<gene>
    <name evidence="10" type="ORF">K5L39_13805</name>
</gene>
<evidence type="ECO:0000256" key="3">
    <source>
        <dbReference type="ARBA" id="ARBA00022630"/>
    </source>
</evidence>
<name>A0ABU5Z029_9MYCO</name>
<feature type="domain" description="Acyl-CoA oxidase/dehydrogenase middle" evidence="8">
    <location>
        <begin position="119"/>
        <end position="212"/>
    </location>
</feature>
<dbReference type="InterPro" id="IPR006091">
    <property type="entry name" value="Acyl-CoA_Oxase/DH_mid-dom"/>
</dbReference>
<dbReference type="InterPro" id="IPR036250">
    <property type="entry name" value="AcylCo_DH-like_C"/>
</dbReference>
<dbReference type="PANTHER" id="PTHR43292:SF4">
    <property type="entry name" value="ACYL-COA DEHYDROGENASE FADE34"/>
    <property type="match status" value="1"/>
</dbReference>
<feature type="domain" description="Acyl-CoA dehydrogenase/oxidase C-terminal" evidence="7">
    <location>
        <begin position="225"/>
        <end position="378"/>
    </location>
</feature>
<evidence type="ECO:0000313" key="11">
    <source>
        <dbReference type="Proteomes" id="UP001299283"/>
    </source>
</evidence>
<dbReference type="PANTHER" id="PTHR43292">
    <property type="entry name" value="ACYL-COA DEHYDROGENASE"/>
    <property type="match status" value="1"/>
</dbReference>
<evidence type="ECO:0000259" key="8">
    <source>
        <dbReference type="Pfam" id="PF02770"/>
    </source>
</evidence>
<evidence type="ECO:0000256" key="2">
    <source>
        <dbReference type="ARBA" id="ARBA00009347"/>
    </source>
</evidence>
<keyword evidence="5 6" id="KW-0560">Oxidoreductase</keyword>
<dbReference type="Pfam" id="PF00441">
    <property type="entry name" value="Acyl-CoA_dh_1"/>
    <property type="match status" value="1"/>
</dbReference>
<dbReference type="Pfam" id="PF02770">
    <property type="entry name" value="Acyl-CoA_dh_M"/>
    <property type="match status" value="1"/>
</dbReference>
<organism evidence="10 11">
    <name type="scientific">[Mycobacterium] vasticus</name>
    <dbReference type="NCBI Taxonomy" id="2875777"/>
    <lineage>
        <taxon>Bacteria</taxon>
        <taxon>Bacillati</taxon>
        <taxon>Actinomycetota</taxon>
        <taxon>Actinomycetes</taxon>
        <taxon>Mycobacteriales</taxon>
        <taxon>Mycobacteriaceae</taxon>
        <taxon>Mycolicibacter</taxon>
    </lineage>
</organism>
<reference evidence="10 11" key="1">
    <citation type="submission" date="2023-12" db="EMBL/GenBank/DDBJ databases">
        <title>Description of new species of Mycobacterium terrae complex isolated from sewage at the Sao Paulo Zoological Park Foundation in Brazil.</title>
        <authorList>
            <person name="Romagnoli C.L."/>
            <person name="Conceicao E.C."/>
            <person name="Machado E."/>
            <person name="Barreto L.B.P.F."/>
            <person name="Sharma A."/>
            <person name="Silva N.M."/>
            <person name="Marques L.E."/>
            <person name="Juliana M.A."/>
            <person name="Lourenco M.C.S."/>
            <person name="Digiampietri L.A."/>
            <person name="Suffys P.N."/>
            <person name="Viana-Niero C."/>
        </authorList>
    </citation>
    <scope>NUCLEOTIDE SEQUENCE [LARGE SCALE GENOMIC DNA]</scope>
    <source>
        <strain evidence="10 11">MYC017</strain>
    </source>
</reference>
<evidence type="ECO:0000313" key="10">
    <source>
        <dbReference type="EMBL" id="MEB3070260.1"/>
    </source>
</evidence>
<dbReference type="InterPro" id="IPR046373">
    <property type="entry name" value="Acyl-CoA_Oxase/DH_mid-dom_sf"/>
</dbReference>
<dbReference type="InterPro" id="IPR009075">
    <property type="entry name" value="AcylCo_DH/oxidase_C"/>
</dbReference>
<comment type="similarity">
    <text evidence="2 6">Belongs to the acyl-CoA dehydrogenase family.</text>
</comment>
<evidence type="ECO:0000256" key="6">
    <source>
        <dbReference type="RuleBase" id="RU362125"/>
    </source>
</evidence>
<dbReference type="InterPro" id="IPR009100">
    <property type="entry name" value="AcylCoA_DH/oxidase_NM_dom_sf"/>
</dbReference>
<dbReference type="SUPFAM" id="SSF56645">
    <property type="entry name" value="Acyl-CoA dehydrogenase NM domain-like"/>
    <property type="match status" value="1"/>
</dbReference>
<dbReference type="SUPFAM" id="SSF47203">
    <property type="entry name" value="Acyl-CoA dehydrogenase C-terminal domain-like"/>
    <property type="match status" value="1"/>
</dbReference>
<dbReference type="Gene3D" id="1.20.140.10">
    <property type="entry name" value="Butyryl-CoA Dehydrogenase, subunit A, domain 3"/>
    <property type="match status" value="1"/>
</dbReference>
<dbReference type="RefSeq" id="WP_329779538.1">
    <property type="nucleotide sequence ID" value="NZ_JAYJJQ010000012.1"/>
</dbReference>
<evidence type="ECO:0000259" key="7">
    <source>
        <dbReference type="Pfam" id="PF00441"/>
    </source>
</evidence>
<keyword evidence="3 6" id="KW-0285">Flavoprotein</keyword>
<evidence type="ECO:0000256" key="4">
    <source>
        <dbReference type="ARBA" id="ARBA00022827"/>
    </source>
</evidence>
<dbReference type="Gene3D" id="2.40.110.10">
    <property type="entry name" value="Butyryl-CoA Dehydrogenase, subunit A, domain 2"/>
    <property type="match status" value="1"/>
</dbReference>
<protein>
    <submittedName>
        <fullName evidence="10">Acyl-CoA dehydrogenase family protein</fullName>
    </submittedName>
</protein>
<evidence type="ECO:0000256" key="5">
    <source>
        <dbReference type="ARBA" id="ARBA00023002"/>
    </source>
</evidence>
<dbReference type="Proteomes" id="UP001299283">
    <property type="component" value="Unassembled WGS sequence"/>
</dbReference>
<dbReference type="EMBL" id="JAYJJQ010000012">
    <property type="protein sequence ID" value="MEB3070260.1"/>
    <property type="molecule type" value="Genomic_DNA"/>
</dbReference>
<sequence length="405" mass="43681">MSTTADHSASVRAEARAWIGEHWTGTDDNTWRTALVEAGWAAPTWNVDTYGRGLSRADAQAIAEEFAAAGAPGAALELRTFRAAPWLHLLGDPLKAFGSATLQAELLPKLLSEELSIGCLLYSEPGAGSDLAGLQTRAELDGDHYVVNGQKIWTTLGHEAQFALLIARTDWDVVKHAGLSFFVLDMDSPGIEVRPIKQITGDTEFNEVFLTDVRVPASRIIGNPGDGWKVIQTALAAERAGMGGEALAPKGDGTLAGAAKDLVEAARAAGRHNDPVVRQQIVKILSWRLSNTWTGQRALVEAFRGSLALANVGKLAMSRILHSAADLEYRLQGRKSLIYDYSRPQDYPVDHALMFAFINSIGGGSDQIQRNIISERVLGLPKGFEPDKGVPFREIRKGGTAQSAH</sequence>
<dbReference type="InterPro" id="IPR013786">
    <property type="entry name" value="AcylCoA_DH/ox_N"/>
</dbReference>
<comment type="caution">
    <text evidence="10">The sequence shown here is derived from an EMBL/GenBank/DDBJ whole genome shotgun (WGS) entry which is preliminary data.</text>
</comment>
<dbReference type="Gene3D" id="1.10.540.10">
    <property type="entry name" value="Acyl-CoA dehydrogenase/oxidase, N-terminal domain"/>
    <property type="match status" value="1"/>
</dbReference>
<comment type="cofactor">
    <cofactor evidence="1 6">
        <name>FAD</name>
        <dbReference type="ChEBI" id="CHEBI:57692"/>
    </cofactor>
</comment>
<feature type="domain" description="Acyl-CoA dehydrogenase/oxidase N-terminal" evidence="9">
    <location>
        <begin position="27"/>
        <end position="114"/>
    </location>
</feature>
<keyword evidence="4 6" id="KW-0274">FAD</keyword>
<dbReference type="InterPro" id="IPR052161">
    <property type="entry name" value="Mycobact_Acyl-CoA_DH"/>
</dbReference>
<proteinExistence type="inferred from homology"/>
<keyword evidence="11" id="KW-1185">Reference proteome</keyword>
<dbReference type="InterPro" id="IPR037069">
    <property type="entry name" value="AcylCoA_DH/ox_N_sf"/>
</dbReference>
<accession>A0ABU5Z029</accession>
<evidence type="ECO:0000259" key="9">
    <source>
        <dbReference type="Pfam" id="PF02771"/>
    </source>
</evidence>